<dbReference type="SUPFAM" id="SSF109604">
    <property type="entry name" value="HD-domain/PDEase-like"/>
    <property type="match status" value="1"/>
</dbReference>
<dbReference type="AlphaFoldDB" id="A0A2T4UNL3"/>
<dbReference type="Gene3D" id="1.10.3210.10">
    <property type="entry name" value="Hypothetical protein af1432"/>
    <property type="match status" value="1"/>
</dbReference>
<evidence type="ECO:0000313" key="3">
    <source>
        <dbReference type="Proteomes" id="UP000240739"/>
    </source>
</evidence>
<keyword evidence="3" id="KW-1185">Reference proteome</keyword>
<accession>A0A2T4UNL3</accession>
<protein>
    <submittedName>
        <fullName evidence="2">Phosphohydrolase</fullName>
    </submittedName>
</protein>
<dbReference type="CDD" id="cd00077">
    <property type="entry name" value="HDc"/>
    <property type="match status" value="1"/>
</dbReference>
<organism evidence="2 3">
    <name type="scientific">Paraconexibacter algicola</name>
    <dbReference type="NCBI Taxonomy" id="2133960"/>
    <lineage>
        <taxon>Bacteria</taxon>
        <taxon>Bacillati</taxon>
        <taxon>Actinomycetota</taxon>
        <taxon>Thermoleophilia</taxon>
        <taxon>Solirubrobacterales</taxon>
        <taxon>Paraconexibacteraceae</taxon>
        <taxon>Paraconexibacter</taxon>
    </lineage>
</organism>
<comment type="caution">
    <text evidence="2">The sequence shown here is derived from an EMBL/GenBank/DDBJ whole genome shotgun (WGS) entry which is preliminary data.</text>
</comment>
<name>A0A2T4UNL3_9ACTN</name>
<dbReference type="GO" id="GO:0008893">
    <property type="term" value="F:guanosine-3',5'-bis(diphosphate) 3'-diphosphatase activity"/>
    <property type="evidence" value="ECO:0007669"/>
    <property type="project" value="TreeGrafter"/>
</dbReference>
<gene>
    <name evidence="2" type="ORF">C7Y72_10635</name>
</gene>
<dbReference type="PANTHER" id="PTHR46246:SF1">
    <property type="entry name" value="GUANOSINE-3',5'-BIS(DIPHOSPHATE) 3'-PYROPHOSPHOHYDROLASE MESH1"/>
    <property type="match status" value="1"/>
</dbReference>
<reference evidence="2 3" key="1">
    <citation type="submission" date="2018-03" db="EMBL/GenBank/DDBJ databases">
        <title>Aquarubrobacter algicola gen. nov., sp. nov., a novel actinobacterium isolated from shallow eutrophic lake during the end of cyanobacterial harmful algal blooms.</title>
        <authorList>
            <person name="Chun S.J."/>
        </authorList>
    </citation>
    <scope>NUCLEOTIDE SEQUENCE [LARGE SCALE GENOMIC DNA]</scope>
    <source>
        <strain evidence="2 3">Seoho-28</strain>
    </source>
</reference>
<proteinExistence type="predicted"/>
<evidence type="ECO:0000259" key="1">
    <source>
        <dbReference type="SMART" id="SM00471"/>
    </source>
</evidence>
<evidence type="ECO:0000313" key="2">
    <source>
        <dbReference type="EMBL" id="PTL60798.1"/>
    </source>
</evidence>
<feature type="domain" description="HD/PDEase" evidence="1">
    <location>
        <begin position="25"/>
        <end position="136"/>
    </location>
</feature>
<dbReference type="EMBL" id="PYYB01000001">
    <property type="protein sequence ID" value="PTL60798.1"/>
    <property type="molecule type" value="Genomic_DNA"/>
</dbReference>
<dbReference type="OrthoDB" id="9802385at2"/>
<dbReference type="InterPro" id="IPR052194">
    <property type="entry name" value="MESH1"/>
</dbReference>
<keyword evidence="2" id="KW-0378">Hydrolase</keyword>
<dbReference type="InterPro" id="IPR003607">
    <property type="entry name" value="HD/PDEase_dom"/>
</dbReference>
<dbReference type="SMART" id="SM00471">
    <property type="entry name" value="HDc"/>
    <property type="match status" value="1"/>
</dbReference>
<dbReference type="RefSeq" id="WP_107569753.1">
    <property type="nucleotide sequence ID" value="NZ_PYYB01000001.1"/>
</dbReference>
<dbReference type="Proteomes" id="UP000240739">
    <property type="component" value="Unassembled WGS sequence"/>
</dbReference>
<dbReference type="PANTHER" id="PTHR46246">
    <property type="entry name" value="GUANOSINE-3',5'-BIS(DIPHOSPHATE) 3'-PYROPHOSPHOHYDROLASE MESH1"/>
    <property type="match status" value="1"/>
</dbReference>
<sequence>MLTKRFDAALTYASGHHRRQLRKGSGIPYVAHLLAVAAIALEMGADEDEAIGALLHDVVEDGGGPAALADIRERFGAAVATIVQANSDTDVEPKPPWRERKEAYIDGIAHKPVAAVRVSLADKLHNARSILQDYRLHGEQLWSRFSTGSGDDVRWYYAALAAAFTARADELGPGARAALDDLQRTLDQLDALTGR</sequence>
<dbReference type="Pfam" id="PF13328">
    <property type="entry name" value="HD_4"/>
    <property type="match status" value="1"/>
</dbReference>